<keyword evidence="12" id="KW-1185">Reference proteome</keyword>
<dbReference type="InterPro" id="IPR016039">
    <property type="entry name" value="Thiolase-like"/>
</dbReference>
<dbReference type="EMBL" id="CP022657">
    <property type="protein sequence ID" value="ASS74010.1"/>
    <property type="molecule type" value="Genomic_DNA"/>
</dbReference>
<dbReference type="GO" id="GO:0004312">
    <property type="term" value="F:fatty acid synthase activity"/>
    <property type="evidence" value="ECO:0007669"/>
    <property type="project" value="TreeGrafter"/>
</dbReference>
<dbReference type="Gene3D" id="1.10.1200.10">
    <property type="entry name" value="ACP-like"/>
    <property type="match status" value="3"/>
</dbReference>
<dbReference type="CDD" id="cd19531">
    <property type="entry name" value="LCL_NRPS-like"/>
    <property type="match status" value="1"/>
</dbReference>
<evidence type="ECO:0008006" key="13">
    <source>
        <dbReference type="Google" id="ProtNLM"/>
    </source>
</evidence>
<dbReference type="PROSITE" id="PS00455">
    <property type="entry name" value="AMP_BINDING"/>
    <property type="match status" value="2"/>
</dbReference>
<evidence type="ECO:0000256" key="2">
    <source>
        <dbReference type="ARBA" id="ARBA00003299"/>
    </source>
</evidence>
<evidence type="ECO:0000259" key="9">
    <source>
        <dbReference type="PROSITE" id="PS50075"/>
    </source>
</evidence>
<evidence type="ECO:0000256" key="7">
    <source>
        <dbReference type="ARBA" id="ARBA00022679"/>
    </source>
</evidence>
<dbReference type="InterPro" id="IPR014043">
    <property type="entry name" value="Acyl_transferase_dom"/>
</dbReference>
<dbReference type="InterPro" id="IPR023213">
    <property type="entry name" value="CAT-like_dom_sf"/>
</dbReference>
<dbReference type="InterPro" id="IPR032821">
    <property type="entry name" value="PKS_assoc"/>
</dbReference>
<dbReference type="Pfam" id="PF00668">
    <property type="entry name" value="Condensation"/>
    <property type="match status" value="1"/>
</dbReference>
<dbReference type="CDD" id="cd00833">
    <property type="entry name" value="PKS"/>
    <property type="match status" value="1"/>
</dbReference>
<dbReference type="Gene3D" id="3.40.47.10">
    <property type="match status" value="1"/>
</dbReference>
<feature type="domain" description="Carrier" evidence="9">
    <location>
        <begin position="597"/>
        <end position="672"/>
    </location>
</feature>
<sequence length="2952" mass="325803">MVVQNYQSLVEALMENAATGKGIRFLNNSTSEEVLSYEGLLAGASRYLATYQEIGVEKGDELVLQFTSSRAFLTAYWACLLGGIIPIPLSYADNQVNTTKVFNVWEVLKSPWIATDCDKIPGKLEAYAAQNRSVDVGNAMSARLFYPERVDVLDREPRFHKPGPQDIAFIQFSSGSTGQPKGVVLTHQNLLANIKDLLEIFEIEQTDTFLSWMPLTHDFGMIFFHLAPIVLGVDQNIMPTNTFIWNPTYWISSVHKYQANVLGSPNFGYRHFLKRFKSKVAQAEAWDLRCVKVIINGAEPISASICEDFTQTLSAWGLADSTIRPGYGLAEATLVVSACKREQGIQSYTVDRTQLAIGQEIRFVAPGSPESMEIVDCGYPVTQTEVRITDAERRPLGEGIVGNIEIRGASITSGYHHNLEATRNVLSADGWLNTQDLGFMHDGRLVFVGRVKEVIIIGGVNYFPYDIENVILQGIGEEELNKYIACGVPNPETGTEDLVVFVYYKKQLDGFLPIIETVSQLVLNGVGLRVAHVLPVSSIPKTTSGKVQRFNLIQDYRNGKFDALIQQIKGSTVDEEMPEQRTDETVKEAQTGLAASHRADELLTIVRTEVESLLGTAVVDVETGFFDLGLSSVQLLMLQERLEKRVGVALTSTAALDYPSIRVFAELLQQKEEAALEPKAAEKRKVDSTNGDVAIVGMACRFPGGANSPDAYWKLLDESIDPVREIPQGRWKNDRSASAKLSTQMGGYLDQVDQFDSLFFGISAKEAEALDPQQRLLLELSWEALEDSGRDPKSLAGSQTGVFIGIAGSDYLQVGRDLGHPPGPYIFTGNMLNSAAGRLSYTFGFQGPSMAVDTACSSSLVALHQGMMQLRAGACDLALAGAVNIILRAEAHASFTSLQALAESGRCRSFDEAADGYIRSEGSAVLILKRLEDAKRDGDQIWGVIRGGAVNHNGHSGGLTVPNGLAQQKVIRQALTDAGLEPHDIDYVEGHGSGTKIGDPQEVNALAEVFAGRNRPLYLGSVKSNLGHLETAAGMAGICKILLAMRHGRIPANLHFRKGNPLIAWGKHQVEVVDRSIEWEPREGVYRAGISGFSISGTNAHLIVEGTAAHQAQTVVPSNREAHLITLSTRTEASLRQYVRDLEAWSQHPTASIEELSQQLNTGRASLQRRLALSVTDYEELKKRLQSLANSNDPVGVDAVTGRRPLVFLFTGQGSHYHGMARGLFEEAPVFRTKLQELDAAFRPAIGASILDLLYGNEEIDLQRPLYSQPLIFSIQIALAHFWESLGLTPDLLIGHSIGEYAAACVDGVMSLEDAVHMVAARANVMDRTPAVGRMIGILAGEDQVRELIKEFDDVSVAAVNAPHNVTVSGGKDSIDQLVTKARNARCFVEQLAVSHPFHSVLMRDQARQFEAEISKLQLNAPSKRFISSVFGDFVPEGKRLDAAYWAAHLVETVQFSTALKVAADAGAQVFVELGGMATLCGLAAQNYEQEDMLFLPSLRKTQPAWKPFYESIGRLWERGVTVRLEALYGQETVRIKDLPHTSYDRKRVWFPDTPVVSQVFEEVAVTVEAEAVLVEQPVQIDQVAGDDSGGIVDQLKRKIGEVTGVATDEIPDAQSLFSLGIDSLMLVEIRKFIAKEYSVDITLNTFFSELNTVEKAADYIAVHQVVAPAPTAAIVPAPTTAVVPALTAEVVASEGVLEDIYRKLAQLENLLLALGADPSVLERQAVATPEPQAELPEQFELASDERRMYFMSFLEGGNEAHQIRGTFDLDGAVDLERLKNAFRVVASHHEMLRSAYRVEGAQVVHQIADHVEAEHICVDLRVEGDQERFDAFFRRPFDLSKAPLWRFGLATDREGRQQFTLSIHHIIADGVSLNLLLKDVSDVYKQGSIQSAPSLSYRDFVRREQTFLTSREAEVQREWWLNQLQPLPPALNFPHDAARPEVNEFTGATSYFTVGADLLSKVKAVAKGHESTTFMVLISAWTAFLGRLAHQSDLCIGVPWNRRAIGDFNQTLGMCTQTLVLRMKPERSRSFVDYLANTKDVCLGTYAHSDYPLDLLLDGLKLERDLSRNPLFDVMFNYENDEQRMIDFGDVRGVIGRFPIRHAQFDLYLDMFENDGKLQCRLNYASPLFSQSRVEDWAERFQDFLQQLLSDPRRPLGSYTLLREAEERELLTLGRGPQGSDAGETAHARLAESMKQHFDQPAIWYQGQEITFAGLEERAQVVASHMVKLGLKPGDRFGLLLPRNPDLIASMLAALRIGCAWVPLDPTFPEDRLRYMVEHSGAKLIVGEAEHIGRFEFGLPILDPATIDTVAVGETLPEAVEPHHLAYVIFTSGSTGRPKGVELEQGALANFIRGMAQALDWPAGQRTACLTTPSFDIFLLETLLCLAQGGCIVLADESDMANPASILRLVREGRVECLQMTPTRLRLLCADQEAAKETLAALHMLIVGGEAFPVHLLPLLQSHESLRIFNVYGPTETCIWSTCKELTASKEVTIGLPICGTNVYVLDPFGQLAPPGIEGDLWIGGAGVARGYVANPGLTSERFVTDLFSGGRMYHTGDRARWKNGELECLGRGDDQIKLRGFRIELGEIEEVLRLHPAVMNAAVAIRELSPGNQVLVSYYQRTPDVSVTESELKAWLADRLPVYMVSEFLVELPAIPLTLNGKVNRQALPALQIGLAEAPVREAGGELDLILLNIWKKLLGDRPIGFHDRFFDVGGNSFSLVLLYAELEKEFPGVLTVPDLFALPTIAKLKAFIEGATRDDSAESIGLLPLSDAWFDAEQDEKKLIEVMLRPELRMAIGELGATYRLDFAETLQALFALYLQKSLQQDQIPIWLLGDAEQIARVDFKFAGDMELAQVFSGFAASLPKLRDFQPLRTLNLTVNTDGFARVGFAYERGLDSRRVLRKLDFYLFAEESDGSVRLTIEYSGRLSGSALRNHLMRFKKLLKLVASM</sequence>
<feature type="domain" description="Carrier" evidence="9">
    <location>
        <begin position="1587"/>
        <end position="1665"/>
    </location>
</feature>
<gene>
    <name evidence="11" type="ORF">CIG75_02785</name>
</gene>
<dbReference type="SUPFAM" id="SSF53901">
    <property type="entry name" value="Thiolase-like"/>
    <property type="match status" value="1"/>
</dbReference>
<dbReference type="SMART" id="SM00823">
    <property type="entry name" value="PKS_PP"/>
    <property type="match status" value="2"/>
</dbReference>
<dbReference type="InterPro" id="IPR009081">
    <property type="entry name" value="PP-bd_ACP"/>
</dbReference>
<dbReference type="SUPFAM" id="SSF52777">
    <property type="entry name" value="CoA-dependent acyltransferases"/>
    <property type="match status" value="2"/>
</dbReference>
<dbReference type="PROSITE" id="PS00606">
    <property type="entry name" value="KS3_1"/>
    <property type="match status" value="1"/>
</dbReference>
<dbReference type="Gene3D" id="3.40.366.10">
    <property type="entry name" value="Malonyl-Coenzyme A Acyl Carrier Protein, domain 2"/>
    <property type="match status" value="1"/>
</dbReference>
<dbReference type="Gene3D" id="3.30.300.30">
    <property type="match status" value="2"/>
</dbReference>
<evidence type="ECO:0000259" key="10">
    <source>
        <dbReference type="PROSITE" id="PS52004"/>
    </source>
</evidence>
<dbReference type="NCBIfam" id="TIGR01733">
    <property type="entry name" value="AA-adenyl-dom"/>
    <property type="match status" value="1"/>
</dbReference>
<dbReference type="Proteomes" id="UP000214688">
    <property type="component" value="Chromosome"/>
</dbReference>
<dbReference type="Gene3D" id="3.30.70.3290">
    <property type="match status" value="1"/>
</dbReference>
<dbReference type="PROSITE" id="PS50075">
    <property type="entry name" value="CARRIER"/>
    <property type="match status" value="3"/>
</dbReference>
<dbReference type="GO" id="GO:0006633">
    <property type="term" value="P:fatty acid biosynthetic process"/>
    <property type="evidence" value="ECO:0007669"/>
    <property type="project" value="InterPro"/>
</dbReference>
<dbReference type="PROSITE" id="PS00012">
    <property type="entry name" value="PHOSPHOPANTETHEINE"/>
    <property type="match status" value="1"/>
</dbReference>
<dbReference type="InterPro" id="IPR006162">
    <property type="entry name" value="Ppantetheine_attach_site"/>
</dbReference>
<dbReference type="GO" id="GO:0031177">
    <property type="term" value="F:phosphopantetheine binding"/>
    <property type="evidence" value="ECO:0007669"/>
    <property type="project" value="InterPro"/>
</dbReference>
<dbReference type="InterPro" id="IPR025110">
    <property type="entry name" value="AMP-bd_C"/>
</dbReference>
<evidence type="ECO:0000256" key="1">
    <source>
        <dbReference type="ARBA" id="ARBA00001957"/>
    </source>
</evidence>
<dbReference type="InterPro" id="IPR010071">
    <property type="entry name" value="AA_adenyl_dom"/>
</dbReference>
<comment type="cofactor">
    <cofactor evidence="1">
        <name>pantetheine 4'-phosphate</name>
        <dbReference type="ChEBI" id="CHEBI:47942"/>
    </cofactor>
</comment>
<dbReference type="InterPro" id="IPR000873">
    <property type="entry name" value="AMP-dep_synth/lig_dom"/>
</dbReference>
<keyword evidence="7" id="KW-0808">Transferase</keyword>
<dbReference type="InterPro" id="IPR020845">
    <property type="entry name" value="AMP-binding_CS"/>
</dbReference>
<evidence type="ECO:0000313" key="12">
    <source>
        <dbReference type="Proteomes" id="UP000214688"/>
    </source>
</evidence>
<dbReference type="SUPFAM" id="SSF47336">
    <property type="entry name" value="ACP-like"/>
    <property type="match status" value="3"/>
</dbReference>
<feature type="domain" description="Carrier" evidence="9">
    <location>
        <begin position="2684"/>
        <end position="2759"/>
    </location>
</feature>
<comment type="function">
    <text evidence="2">Involved in some intermediate steps for the synthesis of the antibiotic polyketide bacillaene which is involved in secondary metabolism.</text>
</comment>
<evidence type="ECO:0000256" key="3">
    <source>
        <dbReference type="ARBA" id="ARBA00004789"/>
    </source>
</evidence>
<dbReference type="KEGG" id="tab:CIG75_02785"/>
<evidence type="ECO:0000256" key="4">
    <source>
        <dbReference type="ARBA" id="ARBA00006432"/>
    </source>
</evidence>
<evidence type="ECO:0000256" key="5">
    <source>
        <dbReference type="ARBA" id="ARBA00022450"/>
    </source>
</evidence>
<dbReference type="SMART" id="SM00825">
    <property type="entry name" value="PKS_KS"/>
    <property type="match status" value="1"/>
</dbReference>
<dbReference type="InterPro" id="IPR016035">
    <property type="entry name" value="Acyl_Trfase/lysoPLipase"/>
</dbReference>
<dbReference type="InterPro" id="IPR016036">
    <property type="entry name" value="Malonyl_transacylase_ACP-bd"/>
</dbReference>
<keyword evidence="5" id="KW-0596">Phosphopantetheine</keyword>
<dbReference type="SUPFAM" id="SSF52151">
    <property type="entry name" value="FabD/lysophospholipase-like"/>
    <property type="match status" value="1"/>
</dbReference>
<dbReference type="InterPro" id="IPR018201">
    <property type="entry name" value="Ketoacyl_synth_AS"/>
</dbReference>
<dbReference type="Pfam" id="PF00501">
    <property type="entry name" value="AMP-binding"/>
    <property type="match status" value="2"/>
</dbReference>
<dbReference type="PANTHER" id="PTHR43775:SF37">
    <property type="entry name" value="SI:DKEY-61P9.11"/>
    <property type="match status" value="1"/>
</dbReference>
<feature type="domain" description="Ketosynthase family 3 (KS3)" evidence="10">
    <location>
        <begin position="690"/>
        <end position="1106"/>
    </location>
</feature>
<protein>
    <recommendedName>
        <fullName evidence="13">Non-ribosomal peptide synthetase</fullName>
    </recommendedName>
</protein>
<dbReference type="InterPro" id="IPR020841">
    <property type="entry name" value="PKS_Beta-ketoAc_synthase_dom"/>
</dbReference>
<proteinExistence type="inferred from homology"/>
<dbReference type="SUPFAM" id="SSF55048">
    <property type="entry name" value="Probable ACP-binding domain of malonyl-CoA ACP transacylase"/>
    <property type="match status" value="1"/>
</dbReference>
<dbReference type="InterPro" id="IPR020806">
    <property type="entry name" value="PKS_PP-bd"/>
</dbReference>
<evidence type="ECO:0000313" key="11">
    <source>
        <dbReference type="EMBL" id="ASS74010.1"/>
    </source>
</evidence>
<dbReference type="InterPro" id="IPR001227">
    <property type="entry name" value="Ac_transferase_dom_sf"/>
</dbReference>
<dbReference type="PANTHER" id="PTHR43775">
    <property type="entry name" value="FATTY ACID SYNTHASE"/>
    <property type="match status" value="1"/>
</dbReference>
<dbReference type="InterPro" id="IPR001242">
    <property type="entry name" value="Condensation_dom"/>
</dbReference>
<dbReference type="InterPro" id="IPR050091">
    <property type="entry name" value="PKS_NRPS_Biosynth_Enz"/>
</dbReference>
<comment type="similarity">
    <text evidence="8">In the C-terminal section; belongs to the NRP synthetase family.</text>
</comment>
<evidence type="ECO:0000256" key="8">
    <source>
        <dbReference type="ARBA" id="ARBA00029443"/>
    </source>
</evidence>
<dbReference type="Gene3D" id="3.30.559.10">
    <property type="entry name" value="Chloramphenicol acetyltransferase-like domain"/>
    <property type="match status" value="1"/>
</dbReference>
<dbReference type="Pfam" id="PF02801">
    <property type="entry name" value="Ketoacyl-synt_C"/>
    <property type="match status" value="1"/>
</dbReference>
<accession>A0A223CXD0</accession>
<dbReference type="SUPFAM" id="SSF56801">
    <property type="entry name" value="Acetyl-CoA synthetase-like"/>
    <property type="match status" value="2"/>
</dbReference>
<dbReference type="CDD" id="cd05930">
    <property type="entry name" value="A_NRPS"/>
    <property type="match status" value="1"/>
</dbReference>
<dbReference type="Pfam" id="PF00698">
    <property type="entry name" value="Acyl_transf_1"/>
    <property type="match status" value="1"/>
</dbReference>
<dbReference type="InterPro" id="IPR036736">
    <property type="entry name" value="ACP-like_sf"/>
</dbReference>
<evidence type="ECO:0000256" key="6">
    <source>
        <dbReference type="ARBA" id="ARBA00022553"/>
    </source>
</evidence>
<dbReference type="PROSITE" id="PS52004">
    <property type="entry name" value="KS3_2"/>
    <property type="match status" value="1"/>
</dbReference>
<dbReference type="FunFam" id="3.40.47.10:FF:000019">
    <property type="entry name" value="Polyketide synthase type I"/>
    <property type="match status" value="1"/>
</dbReference>
<dbReference type="InterPro" id="IPR042099">
    <property type="entry name" value="ANL_N_sf"/>
</dbReference>
<reference evidence="11 12" key="1">
    <citation type="journal article" date="2015" name="Int. J. Syst. Evol. Microbiol.">
        <title>Tumebacillus algifaecis sp. nov., isolated from decomposing algal scum.</title>
        <authorList>
            <person name="Wu Y.F."/>
            <person name="Zhang B."/>
            <person name="Xing P."/>
            <person name="Wu Q.L."/>
            <person name="Liu S.J."/>
        </authorList>
    </citation>
    <scope>NUCLEOTIDE SEQUENCE [LARGE SCALE GENOMIC DNA]</scope>
    <source>
        <strain evidence="11 12">THMBR28</strain>
    </source>
</reference>
<name>A0A223CXD0_9BACL</name>
<keyword evidence="6" id="KW-0597">Phosphoprotein</keyword>
<dbReference type="OrthoDB" id="9765680at2"/>
<dbReference type="SMART" id="SM00827">
    <property type="entry name" value="PKS_AT"/>
    <property type="match status" value="1"/>
</dbReference>
<dbReference type="Gene3D" id="3.40.50.12780">
    <property type="entry name" value="N-terminal domain of ligase-like"/>
    <property type="match status" value="2"/>
</dbReference>
<dbReference type="InterPro" id="IPR014030">
    <property type="entry name" value="Ketoacyl_synth_N"/>
</dbReference>
<dbReference type="InterPro" id="IPR045851">
    <property type="entry name" value="AMP-bd_C_sf"/>
</dbReference>
<dbReference type="Pfam" id="PF00109">
    <property type="entry name" value="ketoacyl-synt"/>
    <property type="match status" value="1"/>
</dbReference>
<organism evidence="11 12">
    <name type="scientific">Tumebacillus algifaecis</name>
    <dbReference type="NCBI Taxonomy" id="1214604"/>
    <lineage>
        <taxon>Bacteria</taxon>
        <taxon>Bacillati</taxon>
        <taxon>Bacillota</taxon>
        <taxon>Bacilli</taxon>
        <taxon>Bacillales</taxon>
        <taxon>Alicyclobacillaceae</taxon>
        <taxon>Tumebacillus</taxon>
    </lineage>
</organism>
<dbReference type="InterPro" id="IPR014031">
    <property type="entry name" value="Ketoacyl_synth_C"/>
</dbReference>
<dbReference type="Gene3D" id="3.30.559.30">
    <property type="entry name" value="Nonribosomal peptide synthetase, condensation domain"/>
    <property type="match status" value="1"/>
</dbReference>
<dbReference type="Pfam" id="PF13193">
    <property type="entry name" value="AMP-binding_C"/>
    <property type="match status" value="1"/>
</dbReference>
<comment type="pathway">
    <text evidence="3">Antibiotic biosynthesis; bacillaene biosynthesis.</text>
</comment>
<comment type="similarity">
    <text evidence="4">Belongs to the ATP-dependent AMP-binding enzyme family.</text>
</comment>
<dbReference type="Pfam" id="PF00550">
    <property type="entry name" value="PP-binding"/>
    <property type="match status" value="3"/>
</dbReference>
<dbReference type="Pfam" id="PF16197">
    <property type="entry name" value="KAsynt_C_assoc"/>
    <property type="match status" value="1"/>
</dbReference>
<dbReference type="GO" id="GO:0004315">
    <property type="term" value="F:3-oxoacyl-[acyl-carrier-protein] synthase activity"/>
    <property type="evidence" value="ECO:0007669"/>
    <property type="project" value="InterPro"/>
</dbReference>